<dbReference type="Proteomes" id="UP000326711">
    <property type="component" value="Chromosome"/>
</dbReference>
<organism evidence="1 2">
    <name type="scientific">Corynebacterium urogenitale</name>
    <dbReference type="NCBI Taxonomy" id="2487892"/>
    <lineage>
        <taxon>Bacteria</taxon>
        <taxon>Bacillati</taxon>
        <taxon>Actinomycetota</taxon>
        <taxon>Actinomycetes</taxon>
        <taxon>Mycobacteriales</taxon>
        <taxon>Corynebacteriaceae</taxon>
        <taxon>Corynebacterium</taxon>
    </lineage>
</organism>
<accession>A0A5J6Z4I2</accession>
<evidence type="ECO:0000313" key="2">
    <source>
        <dbReference type="Proteomes" id="UP000326711"/>
    </source>
</evidence>
<protein>
    <submittedName>
        <fullName evidence="1">Uncharacterized protein</fullName>
    </submittedName>
</protein>
<keyword evidence="2" id="KW-1185">Reference proteome</keyword>
<dbReference type="AlphaFoldDB" id="A0A5J6Z4I2"/>
<evidence type="ECO:0000313" key="1">
    <source>
        <dbReference type="EMBL" id="QFQ01834.1"/>
    </source>
</evidence>
<reference evidence="2" key="1">
    <citation type="submission" date="2019-10" db="EMBL/GenBank/DDBJ databases">
        <title>Complete genome sequence of Corynebacterium urogenitalis DSM 108747, isolated from the genital tract of a cow.</title>
        <authorList>
            <person name="Ruckert C."/>
            <person name="Ballas P."/>
            <person name="Wagener K."/>
            <person name="Drillich M."/>
            <person name="Kaempfer P."/>
            <person name="Busse H.-J."/>
            <person name="Ehling-Schulz M."/>
        </authorList>
    </citation>
    <scope>NUCLEOTIDE SEQUENCE [LARGE SCALE GENOMIC DNA]</scope>
    <source>
        <strain evidence="2">LMM 1652</strain>
    </source>
</reference>
<dbReference type="EMBL" id="CP045032">
    <property type="protein sequence ID" value="QFQ01834.1"/>
    <property type="molecule type" value="Genomic_DNA"/>
</dbReference>
<gene>
    <name evidence="1" type="ORF">CUROG_02200</name>
</gene>
<proteinExistence type="predicted"/>
<sequence length="139" mass="15212">MLGLSVTPTNTSLSAGTVESKNNLVHHAIEFSNNIRTQSHTQQHRYACLRDGIPSLDHHIASKQTADEILLNNHTNSDDVVVNVRACFPATVSDGVGRADSIKCTHHRSVTQLPSSDHVFTHIVEQHNTHKLNTQHAGA</sequence>
<dbReference type="KEGG" id="cuo:CUROG_02200"/>
<name>A0A5J6Z4I2_9CORY</name>